<evidence type="ECO:0000313" key="1">
    <source>
        <dbReference type="EMBL" id="MWB98311.1"/>
    </source>
</evidence>
<dbReference type="EMBL" id="WSTA01000023">
    <property type="protein sequence ID" value="MWB98311.1"/>
    <property type="molecule type" value="Genomic_DNA"/>
</dbReference>
<evidence type="ECO:0000313" key="2">
    <source>
        <dbReference type="Proteomes" id="UP000438182"/>
    </source>
</evidence>
<dbReference type="RefSeq" id="WP_160423648.1">
    <property type="nucleotide sequence ID" value="NZ_WSTA01000023.1"/>
</dbReference>
<dbReference type="Proteomes" id="UP000438182">
    <property type="component" value="Unassembled WGS sequence"/>
</dbReference>
<comment type="caution">
    <text evidence="1">The sequence shown here is derived from an EMBL/GenBank/DDBJ whole genome shotgun (WGS) entry which is preliminary data.</text>
</comment>
<organism evidence="1 2">
    <name type="scientific">Agromyces seonyuensis</name>
    <dbReference type="NCBI Taxonomy" id="2662446"/>
    <lineage>
        <taxon>Bacteria</taxon>
        <taxon>Bacillati</taxon>
        <taxon>Actinomycetota</taxon>
        <taxon>Actinomycetes</taxon>
        <taxon>Micrococcales</taxon>
        <taxon>Microbacteriaceae</taxon>
        <taxon>Agromyces</taxon>
    </lineage>
</organism>
<dbReference type="SUPFAM" id="SSF52540">
    <property type="entry name" value="P-loop containing nucleoside triphosphate hydrolases"/>
    <property type="match status" value="1"/>
</dbReference>
<sequence>MSDLPTPEEIRRFAEQASARMGGFGDPSFSLVNGELPAFLLELDADVLKAVEKGVMNAEVRELVARVRREKRVAKYGDAAATSGFDFMFGETASDIPIWGAGDDLLWAEAGGLMIPSDQGLGKSFTAQQVILGRLGFGPGHLLGQPIRPLREDRKVVYLALDRPRQIARSMARLFTSDEEQAAARERLGVWTKPIPIDILGDPYAFADWVQDTFGENVGDLVIDSVKDLTPANLSAGEVGQALDMAWKECRARGMSTFVLHHERKTGNEESRANRMPSLDNIYGSVWLTSGMDSILHIQGKQGDNLVRYTHLKAILNMLEPIDAVHDQENGRTDVIGLAKASNASDAKVEQVYASIRSGSAGGAVTTAADIVQRTGIAKASVDRYVKKLVEAGRVVVASEYVKASATPATYRVPEPA</sequence>
<proteinExistence type="predicted"/>
<gene>
    <name evidence="1" type="ORF">GB864_07080</name>
</gene>
<accession>A0A6I4NW34</accession>
<reference evidence="1 2" key="1">
    <citation type="submission" date="2019-12" db="EMBL/GenBank/DDBJ databases">
        <authorList>
            <person name="Kim Y.S."/>
        </authorList>
    </citation>
    <scope>NUCLEOTIDE SEQUENCE [LARGE SCALE GENOMIC DNA]</scope>
    <source>
        <strain evidence="1 2">MMS17-SY077</strain>
    </source>
</reference>
<name>A0A6I4NW34_9MICO</name>
<dbReference type="Gene3D" id="3.40.50.300">
    <property type="entry name" value="P-loop containing nucleotide triphosphate hydrolases"/>
    <property type="match status" value="1"/>
</dbReference>
<dbReference type="AlphaFoldDB" id="A0A6I4NW34"/>
<keyword evidence="2" id="KW-1185">Reference proteome</keyword>
<protein>
    <submittedName>
        <fullName evidence="1">AAA family ATPase</fullName>
    </submittedName>
</protein>
<dbReference type="InterPro" id="IPR027417">
    <property type="entry name" value="P-loop_NTPase"/>
</dbReference>
<dbReference type="Pfam" id="PF13481">
    <property type="entry name" value="AAA_25"/>
    <property type="match status" value="1"/>
</dbReference>